<feature type="region of interest" description="Disordered" evidence="10">
    <location>
        <begin position="777"/>
        <end position="853"/>
    </location>
</feature>
<protein>
    <submittedName>
        <fullName evidence="14">Cyclic AMP-dependent transcription factor ATF-7</fullName>
    </submittedName>
</protein>
<evidence type="ECO:0000256" key="5">
    <source>
        <dbReference type="ARBA" id="ARBA00023163"/>
    </source>
</evidence>
<dbReference type="InterPro" id="IPR036236">
    <property type="entry name" value="Znf_C2H2_sf"/>
</dbReference>
<keyword evidence="9" id="KW-0175">Coiled coil</keyword>
<evidence type="ECO:0000256" key="9">
    <source>
        <dbReference type="SAM" id="Coils"/>
    </source>
</evidence>
<evidence type="ECO:0000256" key="6">
    <source>
        <dbReference type="ARBA" id="ARBA00023242"/>
    </source>
</evidence>
<dbReference type="GO" id="GO:0003723">
    <property type="term" value="F:RNA binding"/>
    <property type="evidence" value="ECO:0007669"/>
    <property type="project" value="UniProtKB-UniRule"/>
</dbReference>
<feature type="domain" description="HTH La-type RNA-binding" evidence="13">
    <location>
        <begin position="110"/>
        <end position="199"/>
    </location>
</feature>
<comment type="subcellular location">
    <subcellularLocation>
        <location evidence="1">Nucleus</location>
    </subcellularLocation>
</comment>
<dbReference type="Proteomes" id="UP000298787">
    <property type="component" value="Chromosome 5"/>
</dbReference>
<evidence type="ECO:0000256" key="3">
    <source>
        <dbReference type="ARBA" id="ARBA00023015"/>
    </source>
</evidence>
<keyword evidence="2 8" id="KW-0694">RNA-binding</keyword>
<dbReference type="FunFam" id="1.20.5.170:FF:000010">
    <property type="entry name" value="Cyclic AMP-dependent transcription factor ATF-2"/>
    <property type="match status" value="1"/>
</dbReference>
<dbReference type="GO" id="GO:0003677">
    <property type="term" value="F:DNA binding"/>
    <property type="evidence" value="ECO:0007669"/>
    <property type="project" value="UniProtKB-KW"/>
</dbReference>
<dbReference type="PROSITE" id="PS00028">
    <property type="entry name" value="ZINC_FINGER_C2H2_1"/>
    <property type="match status" value="1"/>
</dbReference>
<keyword evidence="7" id="KW-0863">Zinc-finger</keyword>
<dbReference type="InterPro" id="IPR051027">
    <property type="entry name" value="bZIP_transcription_factors"/>
</dbReference>
<dbReference type="InterPro" id="IPR036388">
    <property type="entry name" value="WH-like_DNA-bd_sf"/>
</dbReference>
<dbReference type="STRING" id="240159.A0A4U5UC67"/>
<keyword evidence="15" id="KW-1185">Reference proteome</keyword>
<feature type="region of interest" description="Disordered" evidence="10">
    <location>
        <begin position="1108"/>
        <end position="1141"/>
    </location>
</feature>
<dbReference type="InterPro" id="IPR058699">
    <property type="entry name" value="RRM_LARP4/4B"/>
</dbReference>
<evidence type="ECO:0000259" key="11">
    <source>
        <dbReference type="PROSITE" id="PS50157"/>
    </source>
</evidence>
<dbReference type="Gene3D" id="1.10.10.10">
    <property type="entry name" value="Winged helix-like DNA-binding domain superfamily/Winged helix DNA-binding domain"/>
    <property type="match status" value="1"/>
</dbReference>
<dbReference type="SMART" id="SM00715">
    <property type="entry name" value="LA"/>
    <property type="match status" value="1"/>
</dbReference>
<feature type="compositionally biased region" description="Basic and acidic residues" evidence="10">
    <location>
        <begin position="688"/>
        <end position="700"/>
    </location>
</feature>
<evidence type="ECO:0000256" key="8">
    <source>
        <dbReference type="PROSITE-ProRule" id="PRU00332"/>
    </source>
</evidence>
<gene>
    <name evidence="14" type="ORF">D9C73_004987</name>
</gene>
<feature type="domain" description="C2H2-type" evidence="11">
    <location>
        <begin position="702"/>
        <end position="726"/>
    </location>
</feature>
<dbReference type="InterPro" id="IPR002112">
    <property type="entry name" value="Leuzip_Jun"/>
</dbReference>
<keyword evidence="7" id="KW-0862">Zinc</keyword>
<proteinExistence type="predicted"/>
<dbReference type="PRINTS" id="PR00043">
    <property type="entry name" value="LEUZIPPRJUN"/>
</dbReference>
<keyword evidence="5" id="KW-0804">Transcription</keyword>
<feature type="domain" description="BZIP" evidence="12">
    <location>
        <begin position="1026"/>
        <end position="1089"/>
    </location>
</feature>
<feature type="region of interest" description="Disordered" evidence="10">
    <location>
        <begin position="502"/>
        <end position="700"/>
    </location>
</feature>
<dbReference type="CDD" id="cd08035">
    <property type="entry name" value="LARP_4"/>
    <property type="match status" value="1"/>
</dbReference>
<feature type="coiled-coil region" evidence="9">
    <location>
        <begin position="1051"/>
        <end position="1085"/>
    </location>
</feature>
<feature type="compositionally biased region" description="Low complexity" evidence="10">
    <location>
        <begin position="936"/>
        <end position="947"/>
    </location>
</feature>
<name>A0A4U5UC67_COLLU</name>
<feature type="compositionally biased region" description="Pro residues" evidence="10">
    <location>
        <begin position="620"/>
        <end position="630"/>
    </location>
</feature>
<evidence type="ECO:0000256" key="10">
    <source>
        <dbReference type="SAM" id="MobiDB-lite"/>
    </source>
</evidence>
<feature type="compositionally biased region" description="Low complexity" evidence="10">
    <location>
        <begin position="984"/>
        <end position="1012"/>
    </location>
</feature>
<dbReference type="PANTHER" id="PTHR19304">
    <property type="entry name" value="CYCLIC-AMP RESPONSE ELEMENT BINDING PROTEIN"/>
    <property type="match status" value="1"/>
</dbReference>
<keyword evidence="7" id="KW-0479">Metal-binding</keyword>
<feature type="compositionally biased region" description="Low complexity" evidence="10">
    <location>
        <begin position="566"/>
        <end position="593"/>
    </location>
</feature>
<feature type="compositionally biased region" description="Polar residues" evidence="10">
    <location>
        <begin position="392"/>
        <end position="409"/>
    </location>
</feature>
<dbReference type="Pfam" id="PF05383">
    <property type="entry name" value="La"/>
    <property type="match status" value="1"/>
</dbReference>
<dbReference type="AlphaFoldDB" id="A0A4U5UC67"/>
<evidence type="ECO:0000256" key="2">
    <source>
        <dbReference type="ARBA" id="ARBA00022884"/>
    </source>
</evidence>
<evidence type="ECO:0000256" key="7">
    <source>
        <dbReference type="PROSITE-ProRule" id="PRU00042"/>
    </source>
</evidence>
<dbReference type="InterPro" id="IPR046347">
    <property type="entry name" value="bZIP_sf"/>
</dbReference>
<keyword evidence="6" id="KW-0539">Nucleus</keyword>
<dbReference type="GO" id="GO:0003700">
    <property type="term" value="F:DNA-binding transcription factor activity"/>
    <property type="evidence" value="ECO:0007669"/>
    <property type="project" value="InterPro"/>
</dbReference>
<feature type="region of interest" description="Disordered" evidence="10">
    <location>
        <begin position="928"/>
        <end position="1039"/>
    </location>
</feature>
<sequence length="1182" mass="127561">MVTTKGAGLNPNAKVWQEIPAHQDTIPEGPEDSPWLLTYPHPAEMTDGDLDDSSSGGKGCDAEYPDSTADYAPVPTDGTVNGVDHLDMSYLVFDPQCELAIDTEVSKEQPMSEESLRESLKKQLEFCFSRENLSKDLYLISQMDSDQFVPIWTIACMEDIKALSTDMDLILDILRASPMVQVDETGEKVRPNHSRCIIILREVPETTPVEEVEALFKSDNCPKVLSAEFAHNNNWYITFQSDMDALQALRYLREEVKMFQGKPIMARIKAINTFFGKNGFRSVDSSVYSQHAQPQAQYGSAVFVQQVYSPQQQYPVYPVVSPSWNPSVVPYFETPLAPFPNNGYMNGYSSQGNYKGNMNAHQHMGRNWNNVRGHPRPGDAPPPLMDGLSGPLSPQSLQTSGTVTTSLPSFSLKDTPPGGYVNGSGRGRRSSHRGMRRKREDEHTTRPVPLMEAKIPPPPKFDLAATNFPPLPGSVVSVQGETMSEMRLSDVVRGLKVTNKSVSQDVNETQHANVAEDTVSKPDPVTQVAKPASVTPQTVEPPVSSVASPIKEEDNVESLIPNGNNSSPTQAASPTASEPAPSTCSQSSTEAPSSLPPTPTSDLGSRKLSYAEVCQRLAKDPPPAQTPSPSPSASSPSQPLQELKVNRVEEPRPNPNPKRTTNKPEKSGDSRPPRQPLRSFRGANGQAKSEEHLSEMGDDRPFVCTAPGCGQRFTNEDHLSVHKHKHEMTLKFGPARTDSVIIADQTPTPTRFLKNCEEVGLFNELATSFEQEFCKAHEDEQRTKHQQHPAAHLQTPSEVKDEDEGPLQVDSSSPGSPDSSSCMSDDSRDSREFMTKPVASSAPTPTIVRPGSLPLHLSNDSLHPTLPSPTSVITQAPPSNRQLGSPTSAYPLVRHLPNGQTVPLLPSPVQMTSVISLARPVNSVPNIPGIPGPPVGGASSGSSSPSGYSLHSDTKMRLKAALSHQGTGAQDGAGGGSGSIPAVPQRQEQSQQPSQNSDAPSPAQPQVSPAQPTGGRRRRATEMDPDERRQRFLERNRAAASRCRQKRKLWVNSLEKKADDLANMNVSLTNEVSLLRNEVAQLKQLLLAHKDCPVTVMQKKAAFLAAGGEETSRDTSTEPIGSPAAVIQHAPSPPASASSPGATINGLSVRAAEAVAMSVLAGMGSGQPGGIVMATQSQSAQR</sequence>
<feature type="compositionally biased region" description="Gly residues" evidence="10">
    <location>
        <begin position="969"/>
        <end position="978"/>
    </location>
</feature>
<dbReference type="SUPFAM" id="SSF57667">
    <property type="entry name" value="beta-beta-alpha zinc fingers"/>
    <property type="match status" value="1"/>
</dbReference>
<dbReference type="GO" id="GO:0008270">
    <property type="term" value="F:zinc ion binding"/>
    <property type="evidence" value="ECO:0007669"/>
    <property type="project" value="UniProtKB-KW"/>
</dbReference>
<keyword evidence="3" id="KW-0805">Transcription regulation</keyword>
<dbReference type="PROSITE" id="PS50961">
    <property type="entry name" value="HTH_LA"/>
    <property type="match status" value="1"/>
</dbReference>
<dbReference type="InterPro" id="IPR006630">
    <property type="entry name" value="La_HTH"/>
</dbReference>
<feature type="compositionally biased region" description="Basic residues" evidence="10">
    <location>
        <begin position="426"/>
        <end position="437"/>
    </location>
</feature>
<dbReference type="GO" id="GO:0005634">
    <property type="term" value="C:nucleus"/>
    <property type="evidence" value="ECO:0007669"/>
    <property type="project" value="UniProtKB-SubCell"/>
</dbReference>
<dbReference type="PROSITE" id="PS50157">
    <property type="entry name" value="ZINC_FINGER_C2H2_2"/>
    <property type="match status" value="1"/>
</dbReference>
<feature type="compositionally biased region" description="Basic and acidic residues" evidence="10">
    <location>
        <begin position="825"/>
        <end position="834"/>
    </location>
</feature>
<feature type="compositionally biased region" description="Basic and acidic residues" evidence="10">
    <location>
        <begin position="1020"/>
        <end position="1037"/>
    </location>
</feature>
<evidence type="ECO:0000313" key="15">
    <source>
        <dbReference type="Proteomes" id="UP000298787"/>
    </source>
</evidence>
<evidence type="ECO:0000259" key="12">
    <source>
        <dbReference type="PROSITE" id="PS50217"/>
    </source>
</evidence>
<keyword evidence="4" id="KW-0238">DNA-binding</keyword>
<dbReference type="Pfam" id="PF26088">
    <property type="entry name" value="RRM_LARP4"/>
    <property type="match status" value="1"/>
</dbReference>
<evidence type="ECO:0000313" key="14">
    <source>
        <dbReference type="EMBL" id="TKS71561.1"/>
    </source>
</evidence>
<dbReference type="SUPFAM" id="SSF46785">
    <property type="entry name" value="Winged helix' DNA-binding domain"/>
    <property type="match status" value="1"/>
</dbReference>
<dbReference type="InterPro" id="IPR013087">
    <property type="entry name" value="Znf_C2H2_type"/>
</dbReference>
<dbReference type="InterPro" id="IPR004827">
    <property type="entry name" value="bZIP"/>
</dbReference>
<dbReference type="Gene3D" id="3.30.160.60">
    <property type="entry name" value="Classic Zinc Finger"/>
    <property type="match status" value="1"/>
</dbReference>
<dbReference type="InterPro" id="IPR036390">
    <property type="entry name" value="WH_DNA-bd_sf"/>
</dbReference>
<feature type="compositionally biased region" description="Polar residues" evidence="10">
    <location>
        <begin position="502"/>
        <end position="512"/>
    </location>
</feature>
<organism evidence="14 15">
    <name type="scientific">Collichthys lucidus</name>
    <name type="common">Big head croaker</name>
    <name type="synonym">Sciaena lucida</name>
    <dbReference type="NCBI Taxonomy" id="240159"/>
    <lineage>
        <taxon>Eukaryota</taxon>
        <taxon>Metazoa</taxon>
        <taxon>Chordata</taxon>
        <taxon>Craniata</taxon>
        <taxon>Vertebrata</taxon>
        <taxon>Euteleostomi</taxon>
        <taxon>Actinopterygii</taxon>
        <taxon>Neopterygii</taxon>
        <taxon>Teleostei</taxon>
        <taxon>Neoteleostei</taxon>
        <taxon>Acanthomorphata</taxon>
        <taxon>Eupercaria</taxon>
        <taxon>Sciaenidae</taxon>
        <taxon>Collichthys</taxon>
    </lineage>
</organism>
<feature type="region of interest" description="Disordered" evidence="10">
    <location>
        <begin position="364"/>
        <end position="453"/>
    </location>
</feature>
<dbReference type="SUPFAM" id="SSF57959">
    <property type="entry name" value="Leucine zipper domain"/>
    <property type="match status" value="1"/>
</dbReference>
<feature type="compositionally biased region" description="Basic and acidic residues" evidence="10">
    <location>
        <begin position="662"/>
        <end position="672"/>
    </location>
</feature>
<dbReference type="Gene3D" id="1.20.5.170">
    <property type="match status" value="1"/>
</dbReference>
<feature type="compositionally biased region" description="Low complexity" evidence="10">
    <location>
        <begin position="810"/>
        <end position="824"/>
    </location>
</feature>
<evidence type="ECO:0000256" key="4">
    <source>
        <dbReference type="ARBA" id="ARBA00023125"/>
    </source>
</evidence>
<dbReference type="SMART" id="SM00338">
    <property type="entry name" value="BRLZ"/>
    <property type="match status" value="1"/>
</dbReference>
<evidence type="ECO:0000256" key="1">
    <source>
        <dbReference type="ARBA" id="ARBA00004123"/>
    </source>
</evidence>
<evidence type="ECO:0000259" key="13">
    <source>
        <dbReference type="PROSITE" id="PS50961"/>
    </source>
</evidence>
<dbReference type="Pfam" id="PF00170">
    <property type="entry name" value="bZIP_1"/>
    <property type="match status" value="1"/>
</dbReference>
<reference evidence="14 15" key="1">
    <citation type="submission" date="2019-01" db="EMBL/GenBank/DDBJ databases">
        <title>Genome Assembly of Collichthys lucidus.</title>
        <authorList>
            <person name="Cai M."/>
            <person name="Xiao S."/>
        </authorList>
    </citation>
    <scope>NUCLEOTIDE SEQUENCE [LARGE SCALE GENOMIC DNA]</scope>
    <source>
        <strain evidence="14">JT15FE1705JMU</strain>
        <tissue evidence="14">Muscle</tissue>
    </source>
</reference>
<dbReference type="CDD" id="cd14687">
    <property type="entry name" value="bZIP_ATF2"/>
    <property type="match status" value="1"/>
</dbReference>
<dbReference type="EMBL" id="CM014082">
    <property type="protein sequence ID" value="TKS71561.1"/>
    <property type="molecule type" value="Genomic_DNA"/>
</dbReference>
<dbReference type="PROSITE" id="PS00036">
    <property type="entry name" value="BZIP_BASIC"/>
    <property type="match status" value="1"/>
</dbReference>
<dbReference type="PROSITE" id="PS50217">
    <property type="entry name" value="BZIP"/>
    <property type="match status" value="1"/>
</dbReference>
<accession>A0A4U5UC67</accession>
<feature type="region of interest" description="Disordered" evidence="10">
    <location>
        <begin position="42"/>
        <end position="73"/>
    </location>
</feature>